<dbReference type="SUPFAM" id="SSF50969">
    <property type="entry name" value="YVTN repeat-like/Quinoprotein amine dehydrogenase"/>
    <property type="match status" value="1"/>
</dbReference>
<gene>
    <name evidence="1" type="ORF">METZ01_LOCUS178464</name>
</gene>
<feature type="non-terminal residue" evidence="1">
    <location>
        <position position="302"/>
    </location>
</feature>
<reference evidence="1" key="1">
    <citation type="submission" date="2018-05" db="EMBL/GenBank/DDBJ databases">
        <authorList>
            <person name="Lanie J.A."/>
            <person name="Ng W.-L."/>
            <person name="Kazmierczak K.M."/>
            <person name="Andrzejewski T.M."/>
            <person name="Davidsen T.M."/>
            <person name="Wayne K.J."/>
            <person name="Tettelin H."/>
            <person name="Glass J.I."/>
            <person name="Rusch D."/>
            <person name="Podicherti R."/>
            <person name="Tsui H.-C.T."/>
            <person name="Winkler M.E."/>
        </authorList>
    </citation>
    <scope>NUCLEOTIDE SEQUENCE</scope>
</reference>
<protein>
    <submittedName>
        <fullName evidence="1">Uncharacterized protein</fullName>
    </submittedName>
</protein>
<name>A0A382CHS4_9ZZZZ</name>
<evidence type="ECO:0000313" key="1">
    <source>
        <dbReference type="EMBL" id="SVB25610.1"/>
    </source>
</evidence>
<dbReference type="EMBL" id="UINC01034566">
    <property type="protein sequence ID" value="SVB25610.1"/>
    <property type="molecule type" value="Genomic_DNA"/>
</dbReference>
<proteinExistence type="predicted"/>
<dbReference type="InterPro" id="IPR011044">
    <property type="entry name" value="Quino_amine_DH_bsu"/>
</dbReference>
<sequence>MSYNHNPSKSEIPPVKYPIKSYRPNGFIFLILSTFIYSQNGVFPEQSFSIQESATFLPINHSIKLSYDHTTLYKDGDAIYNVSTGRISRVIPSPDSDEVFVISITVHKEKEPAILNFQAISGMEKTKPSWQIKVPYDMGFPDIVIHDDHVFFLWSGSQTYSVFTMNGKMVGQYSLFDESPWNMEKVIIGMVHNDQLFFLGMQTARLNSRRNVTLFQLEPSLESNPLVSFDLVQPYFASFSQNNILAIVGSGSLSGSVDPVPYLTFYDLTGSENVITTPLGKMPRKIHWINNQLTLAFKDRVA</sequence>
<organism evidence="1">
    <name type="scientific">marine metagenome</name>
    <dbReference type="NCBI Taxonomy" id="408172"/>
    <lineage>
        <taxon>unclassified sequences</taxon>
        <taxon>metagenomes</taxon>
        <taxon>ecological metagenomes</taxon>
    </lineage>
</organism>
<dbReference type="AlphaFoldDB" id="A0A382CHS4"/>
<accession>A0A382CHS4</accession>